<name>A0AAN8N767_9PEZI</name>
<reference evidence="3 4" key="1">
    <citation type="submission" date="2019-10" db="EMBL/GenBank/DDBJ databases">
        <authorList>
            <person name="Palmer J.M."/>
        </authorList>
    </citation>
    <scope>NUCLEOTIDE SEQUENCE [LARGE SCALE GENOMIC DNA]</scope>
    <source>
        <strain evidence="3 4">TWF506</strain>
    </source>
</reference>
<organism evidence="3 4">
    <name type="scientific">Arthrobotrys conoides</name>
    <dbReference type="NCBI Taxonomy" id="74498"/>
    <lineage>
        <taxon>Eukaryota</taxon>
        <taxon>Fungi</taxon>
        <taxon>Dikarya</taxon>
        <taxon>Ascomycota</taxon>
        <taxon>Pezizomycotina</taxon>
        <taxon>Orbiliomycetes</taxon>
        <taxon>Orbiliales</taxon>
        <taxon>Orbiliaceae</taxon>
        <taxon>Arthrobotrys</taxon>
    </lineage>
</organism>
<feature type="compositionally biased region" description="Basic and acidic residues" evidence="1">
    <location>
        <begin position="245"/>
        <end position="256"/>
    </location>
</feature>
<accession>A0AAN8N767</accession>
<dbReference type="Proteomes" id="UP001307849">
    <property type="component" value="Unassembled WGS sequence"/>
</dbReference>
<feature type="signal peptide" evidence="2">
    <location>
        <begin position="1"/>
        <end position="25"/>
    </location>
</feature>
<dbReference type="AlphaFoldDB" id="A0AAN8N767"/>
<keyword evidence="4" id="KW-1185">Reference proteome</keyword>
<evidence type="ECO:0000313" key="3">
    <source>
        <dbReference type="EMBL" id="KAK6499490.1"/>
    </source>
</evidence>
<evidence type="ECO:0000256" key="2">
    <source>
        <dbReference type="SAM" id="SignalP"/>
    </source>
</evidence>
<dbReference type="EMBL" id="JAVHJM010000013">
    <property type="protein sequence ID" value="KAK6499490.1"/>
    <property type="molecule type" value="Genomic_DNA"/>
</dbReference>
<keyword evidence="2" id="KW-0732">Signal</keyword>
<evidence type="ECO:0000256" key="1">
    <source>
        <dbReference type="SAM" id="MobiDB-lite"/>
    </source>
</evidence>
<proteinExistence type="predicted"/>
<feature type="region of interest" description="Disordered" evidence="1">
    <location>
        <begin position="236"/>
        <end position="260"/>
    </location>
</feature>
<protein>
    <submittedName>
        <fullName evidence="3">Uncharacterized protein</fullName>
    </submittedName>
</protein>
<sequence>MLTSYLLTLPLVLLYLSLTLPPSSAGPLERPSKVATEPPQPITHKLERRPFWPVNSNHELGFLIHCEEPHEIYDRGQERFANHSTEFQSYSGWVSLLYSPPADELDDFTEDQIRQMTSACGDCFCDVDAETDDEMFGVGRGPNYMWCPEPLFNLCKYFFGCYCSLTGPPEPKGSDIALWDYFDDWERTNNEKLPFEWRDRLPNGGPLPPFDGIGGPASFGKSHRTFKQLVPGTKEPWFLEGPSMEDPRDPKQRGDSDLESLWRLNREASGRVWKRDDVGVNKLESQVEKSKDIDAW</sequence>
<gene>
    <name evidence="3" type="ORF">TWF506_004120</name>
</gene>
<evidence type="ECO:0000313" key="4">
    <source>
        <dbReference type="Proteomes" id="UP001307849"/>
    </source>
</evidence>
<comment type="caution">
    <text evidence="3">The sequence shown here is derived from an EMBL/GenBank/DDBJ whole genome shotgun (WGS) entry which is preliminary data.</text>
</comment>
<feature type="chain" id="PRO_5042936190" evidence="2">
    <location>
        <begin position="26"/>
        <end position="296"/>
    </location>
</feature>